<evidence type="ECO:0000256" key="1">
    <source>
        <dbReference type="SAM" id="Phobius"/>
    </source>
</evidence>
<feature type="transmembrane region" description="Helical" evidence="1">
    <location>
        <begin position="12"/>
        <end position="31"/>
    </location>
</feature>
<keyword evidence="3" id="KW-1185">Reference proteome</keyword>
<protein>
    <submittedName>
        <fullName evidence="2">Uncharacterized protein</fullName>
    </submittedName>
</protein>
<dbReference type="RefSeq" id="WP_121663445.1">
    <property type="nucleotide sequence ID" value="NZ_CP095550.1"/>
</dbReference>
<evidence type="ECO:0000313" key="3">
    <source>
        <dbReference type="Proteomes" id="UP001597318"/>
    </source>
</evidence>
<keyword evidence="1" id="KW-0472">Membrane</keyword>
<keyword evidence="1" id="KW-0812">Transmembrane</keyword>
<feature type="transmembrane region" description="Helical" evidence="1">
    <location>
        <begin position="37"/>
        <end position="55"/>
    </location>
</feature>
<dbReference type="EMBL" id="JBHUIK010000005">
    <property type="protein sequence ID" value="MFD2216080.1"/>
    <property type="molecule type" value="Genomic_DNA"/>
</dbReference>
<evidence type="ECO:0000313" key="2">
    <source>
        <dbReference type="EMBL" id="MFD2216080.1"/>
    </source>
</evidence>
<sequence>MQRKENPNVYKWLSIIILLLIPIAGSIAFIFDLNRSPVQFSLMFVGLCVVSWRSWSKYKQYK</sequence>
<reference evidence="3" key="1">
    <citation type="journal article" date="2019" name="Int. J. Syst. Evol. Microbiol.">
        <title>The Global Catalogue of Microorganisms (GCM) 10K type strain sequencing project: providing services to taxonomists for standard genome sequencing and annotation.</title>
        <authorList>
            <consortium name="The Broad Institute Genomics Platform"/>
            <consortium name="The Broad Institute Genome Sequencing Center for Infectious Disease"/>
            <person name="Wu L."/>
            <person name="Ma J."/>
        </authorList>
    </citation>
    <scope>NUCLEOTIDE SEQUENCE [LARGE SCALE GENOMIC DNA]</scope>
    <source>
        <strain evidence="3">CGMCC 1.15474</strain>
    </source>
</reference>
<gene>
    <name evidence="2" type="ORF">ACFSKK_20535</name>
</gene>
<accession>A0ABW5C2M8</accession>
<dbReference type="Proteomes" id="UP001597318">
    <property type="component" value="Unassembled WGS sequence"/>
</dbReference>
<comment type="caution">
    <text evidence="2">The sequence shown here is derived from an EMBL/GenBank/DDBJ whole genome shotgun (WGS) entry which is preliminary data.</text>
</comment>
<keyword evidence="1" id="KW-1133">Transmembrane helix</keyword>
<organism evidence="2 3">
    <name type="scientific">Metabacillus endolithicus</name>
    <dbReference type="NCBI Taxonomy" id="1535204"/>
    <lineage>
        <taxon>Bacteria</taxon>
        <taxon>Bacillati</taxon>
        <taxon>Bacillota</taxon>
        <taxon>Bacilli</taxon>
        <taxon>Bacillales</taxon>
        <taxon>Bacillaceae</taxon>
        <taxon>Metabacillus</taxon>
    </lineage>
</organism>
<name>A0ABW5C2M8_9BACI</name>
<proteinExistence type="predicted"/>